<name>A0A0F9S406_9ZZZZ</name>
<accession>A0A0F9S406</accession>
<organism evidence="1">
    <name type="scientific">marine sediment metagenome</name>
    <dbReference type="NCBI Taxonomy" id="412755"/>
    <lineage>
        <taxon>unclassified sequences</taxon>
        <taxon>metagenomes</taxon>
        <taxon>ecological metagenomes</taxon>
    </lineage>
</organism>
<reference evidence="1" key="1">
    <citation type="journal article" date="2015" name="Nature">
        <title>Complex archaea that bridge the gap between prokaryotes and eukaryotes.</title>
        <authorList>
            <person name="Spang A."/>
            <person name="Saw J.H."/>
            <person name="Jorgensen S.L."/>
            <person name="Zaremba-Niedzwiedzka K."/>
            <person name="Martijn J."/>
            <person name="Lind A.E."/>
            <person name="van Eijk R."/>
            <person name="Schleper C."/>
            <person name="Guy L."/>
            <person name="Ettema T.J."/>
        </authorList>
    </citation>
    <scope>NUCLEOTIDE SEQUENCE</scope>
</reference>
<gene>
    <name evidence="1" type="ORF">LCGC14_0898350</name>
</gene>
<evidence type="ECO:0008006" key="2">
    <source>
        <dbReference type="Google" id="ProtNLM"/>
    </source>
</evidence>
<dbReference type="EMBL" id="LAZR01002910">
    <property type="protein sequence ID" value="KKN24088.1"/>
    <property type="molecule type" value="Genomic_DNA"/>
</dbReference>
<evidence type="ECO:0000313" key="1">
    <source>
        <dbReference type="EMBL" id="KKN24088.1"/>
    </source>
</evidence>
<protein>
    <recommendedName>
        <fullName evidence="2">DUF5681 domain-containing protein</fullName>
    </recommendedName>
</protein>
<sequence length="88" mass="9663">MPWIKGQSGNPRGRPVTTGALRKVLACNKATDVLAPRLLRLALDQAVEKYPVEFLKLYERVCNKGGDTMVANLAHELSVSNDEDVDTP</sequence>
<comment type="caution">
    <text evidence="1">The sequence shown here is derived from an EMBL/GenBank/DDBJ whole genome shotgun (WGS) entry which is preliminary data.</text>
</comment>
<dbReference type="AlphaFoldDB" id="A0A0F9S406"/>
<proteinExistence type="predicted"/>